<feature type="compositionally biased region" description="Low complexity" evidence="1">
    <location>
        <begin position="562"/>
        <end position="580"/>
    </location>
</feature>
<feature type="transmembrane region" description="Helical" evidence="2">
    <location>
        <begin position="44"/>
        <end position="63"/>
    </location>
</feature>
<dbReference type="Proteomes" id="UP000278143">
    <property type="component" value="Unassembled WGS sequence"/>
</dbReference>
<evidence type="ECO:0000256" key="1">
    <source>
        <dbReference type="SAM" id="MobiDB-lite"/>
    </source>
</evidence>
<feature type="compositionally biased region" description="Acidic residues" evidence="1">
    <location>
        <begin position="422"/>
        <end position="434"/>
    </location>
</feature>
<keyword evidence="2" id="KW-1133">Transmembrane helix</keyword>
<keyword evidence="4" id="KW-1185">Reference proteome</keyword>
<evidence type="ECO:0000256" key="2">
    <source>
        <dbReference type="SAM" id="Phobius"/>
    </source>
</evidence>
<feature type="transmembrane region" description="Helical" evidence="2">
    <location>
        <begin position="118"/>
        <end position="135"/>
    </location>
</feature>
<protein>
    <submittedName>
        <fullName evidence="3">Uncharacterized protein</fullName>
    </submittedName>
</protein>
<dbReference type="AlphaFoldDB" id="A0A4P9Z7D8"/>
<feature type="transmembrane region" description="Helical" evidence="2">
    <location>
        <begin position="75"/>
        <end position="98"/>
    </location>
</feature>
<feature type="transmembrane region" description="Helical" evidence="2">
    <location>
        <begin position="206"/>
        <end position="227"/>
    </location>
</feature>
<accession>A0A4P9Z7D8</accession>
<keyword evidence="2" id="KW-0472">Membrane</keyword>
<dbReference type="OrthoDB" id="5591942at2759"/>
<keyword evidence="2" id="KW-0812">Transmembrane</keyword>
<gene>
    <name evidence="3" type="ORF">SYNPS1DRAFT_26301</name>
</gene>
<dbReference type="EMBL" id="KZ989118">
    <property type="protein sequence ID" value="RKP28112.1"/>
    <property type="molecule type" value="Genomic_DNA"/>
</dbReference>
<evidence type="ECO:0000313" key="3">
    <source>
        <dbReference type="EMBL" id="RKP28112.1"/>
    </source>
</evidence>
<feature type="transmembrane region" description="Helical" evidence="2">
    <location>
        <begin position="247"/>
        <end position="266"/>
    </location>
</feature>
<evidence type="ECO:0000313" key="4">
    <source>
        <dbReference type="Proteomes" id="UP000278143"/>
    </source>
</evidence>
<sequence length="602" mass="66373">MAFSAFSRHRSGSPLSLSLLPFPVPLSIMEHSDSSATPSASIEVVIIVLHIFSFMGAICVCYTQAKLQRWFIARYSAVMVLYHLSQLVHLTLYGVMMVGAPAAACFTRRTVALYAPRAMQIFAAGFACRIWRAVIRQETGLFHAHDSWKRIDRWTCWLAYTVPVLPAVLGMAPQLATWADVRKTSVYDCRYAYSVRWQLVGADGVWAIPPTVVCLGMLVASAVQFFCQWGGLLRFVDARLLPINVSIRLLVVCINIGVAGVFHIYLTFHEYASVSGDAWSPAAPDPHDWPADVRQSELVRQMVGDMLSSMLGILDFFAFATDSDSLRILSGHCGGAPPDDLAEERFPPIILHARMANNRSAGPYRHRTSNNTFEMEEAAATAPITAKREEQGDVAAYGRFKPSHQQQANTDEAAMEKKEADADNDEDADADEREDYGPFAPLSMVDTADKLSYRSSIYLEDPYSFYGMDHPYHHHHQHYHHHYDGMPYNASLPHVNAGMPGEAGAYYHRRTATTTTVDAVRAAYTASTRPARPLRRASLFDPSTEVVSSVVVVPRRSQANMAAPAPAVPSRAPSSSSSSGAPPPSPHSRPRKLSLAAVGRYP</sequence>
<reference evidence="4" key="1">
    <citation type="journal article" date="2018" name="Nat. Microbiol.">
        <title>Leveraging single-cell genomics to expand the fungal tree of life.</title>
        <authorList>
            <person name="Ahrendt S.R."/>
            <person name="Quandt C.A."/>
            <person name="Ciobanu D."/>
            <person name="Clum A."/>
            <person name="Salamov A."/>
            <person name="Andreopoulos B."/>
            <person name="Cheng J.F."/>
            <person name="Woyke T."/>
            <person name="Pelin A."/>
            <person name="Henrissat B."/>
            <person name="Reynolds N.K."/>
            <person name="Benny G.L."/>
            <person name="Smith M.E."/>
            <person name="James T.Y."/>
            <person name="Grigoriev I.V."/>
        </authorList>
    </citation>
    <scope>NUCLEOTIDE SEQUENCE [LARGE SCALE GENOMIC DNA]</scope>
    <source>
        <strain evidence="4">Benny S71-1</strain>
    </source>
</reference>
<feature type="region of interest" description="Disordered" evidence="1">
    <location>
        <begin position="398"/>
        <end position="441"/>
    </location>
</feature>
<feature type="region of interest" description="Disordered" evidence="1">
    <location>
        <begin position="559"/>
        <end position="602"/>
    </location>
</feature>
<proteinExistence type="predicted"/>
<organism evidence="3 4">
    <name type="scientific">Syncephalis pseudoplumigaleata</name>
    <dbReference type="NCBI Taxonomy" id="1712513"/>
    <lineage>
        <taxon>Eukaryota</taxon>
        <taxon>Fungi</taxon>
        <taxon>Fungi incertae sedis</taxon>
        <taxon>Zoopagomycota</taxon>
        <taxon>Zoopagomycotina</taxon>
        <taxon>Zoopagomycetes</taxon>
        <taxon>Zoopagales</taxon>
        <taxon>Piptocephalidaceae</taxon>
        <taxon>Syncephalis</taxon>
    </lineage>
</organism>
<name>A0A4P9Z7D8_9FUNG</name>
<feature type="transmembrane region" description="Helical" evidence="2">
    <location>
        <begin position="156"/>
        <end position="176"/>
    </location>
</feature>